<dbReference type="Proteomes" id="UP001216674">
    <property type="component" value="Unassembled WGS sequence"/>
</dbReference>
<dbReference type="InterPro" id="IPR042100">
    <property type="entry name" value="Bug_dom1"/>
</dbReference>
<sequence length="333" mass="35094">MYSKILGRRQFIFSLAIGGLLGPLQSRPTAAQLVAGNQVRLVVPFPPGGGTDAVARLIGARLSERMGMPVVVDNRPGASGTIGVGAAAKMPADGLNLLIGQADNLAVAPLLIKSVPYNPLTDLQAVAYLADIPILIVTSVGQPYKTLADVVRAGKADPNLLTFGSAGVGTTPHLSGELFAQAAGIQMRHVSYKGSAPALTDVMAQRVSLMYSSISLAVPHIKAGKLRPLAVTSLKRSTALPDIPTVAEAAGLKSFNIGTWYGIFAPAGTPREAVQRLNDNINWVLAQDDVKAFLEGLEGGSIRRTPPQTLADQLRTDIARWERVIRDAKVTLE</sequence>
<dbReference type="Gene3D" id="3.40.190.150">
    <property type="entry name" value="Bordetella uptake gene, domain 1"/>
    <property type="match status" value="1"/>
</dbReference>
<dbReference type="PIRSF" id="PIRSF017082">
    <property type="entry name" value="YflP"/>
    <property type="match status" value="1"/>
</dbReference>
<evidence type="ECO:0000313" key="3">
    <source>
        <dbReference type="Proteomes" id="UP001216674"/>
    </source>
</evidence>
<accession>A0ABT6AQT9</accession>
<evidence type="ECO:0000256" key="1">
    <source>
        <dbReference type="ARBA" id="ARBA00006987"/>
    </source>
</evidence>
<proteinExistence type="inferred from homology"/>
<evidence type="ECO:0000313" key="2">
    <source>
        <dbReference type="EMBL" id="MDF3834995.1"/>
    </source>
</evidence>
<dbReference type="RefSeq" id="WP_276265911.1">
    <property type="nucleotide sequence ID" value="NZ_JARJLM010000319.1"/>
</dbReference>
<organism evidence="2 3">
    <name type="scientific">Cupriavidus basilensis</name>
    <dbReference type="NCBI Taxonomy" id="68895"/>
    <lineage>
        <taxon>Bacteria</taxon>
        <taxon>Pseudomonadati</taxon>
        <taxon>Pseudomonadota</taxon>
        <taxon>Betaproteobacteria</taxon>
        <taxon>Burkholderiales</taxon>
        <taxon>Burkholderiaceae</taxon>
        <taxon>Cupriavidus</taxon>
    </lineage>
</organism>
<name>A0ABT6AQT9_9BURK</name>
<dbReference type="SUPFAM" id="SSF53850">
    <property type="entry name" value="Periplasmic binding protein-like II"/>
    <property type="match status" value="1"/>
</dbReference>
<dbReference type="PANTHER" id="PTHR42928">
    <property type="entry name" value="TRICARBOXYLATE-BINDING PROTEIN"/>
    <property type="match status" value="1"/>
</dbReference>
<dbReference type="EMBL" id="JARJLM010000319">
    <property type="protein sequence ID" value="MDF3834995.1"/>
    <property type="molecule type" value="Genomic_DNA"/>
</dbReference>
<comment type="similarity">
    <text evidence="1">Belongs to the UPF0065 (bug) family.</text>
</comment>
<dbReference type="InterPro" id="IPR005064">
    <property type="entry name" value="BUG"/>
</dbReference>
<protein>
    <submittedName>
        <fullName evidence="2">Tripartite tricarboxylate transporter substrate binding protein</fullName>
    </submittedName>
</protein>
<dbReference type="Pfam" id="PF03401">
    <property type="entry name" value="TctC"/>
    <property type="match status" value="1"/>
</dbReference>
<gene>
    <name evidence="2" type="ORF">P3W85_18830</name>
</gene>
<comment type="caution">
    <text evidence="2">The sequence shown here is derived from an EMBL/GenBank/DDBJ whole genome shotgun (WGS) entry which is preliminary data.</text>
</comment>
<keyword evidence="3" id="KW-1185">Reference proteome</keyword>
<dbReference type="PANTHER" id="PTHR42928:SF5">
    <property type="entry name" value="BLR1237 PROTEIN"/>
    <property type="match status" value="1"/>
</dbReference>
<dbReference type="Gene3D" id="3.40.190.10">
    <property type="entry name" value="Periplasmic binding protein-like II"/>
    <property type="match status" value="1"/>
</dbReference>
<reference evidence="2 3" key="1">
    <citation type="submission" date="2023-03" db="EMBL/GenBank/DDBJ databases">
        <title>Draft assemblies of triclosan tolerant bacteria isolated from returned activated sludge.</title>
        <authorList>
            <person name="Van Hamelsveld S."/>
        </authorList>
    </citation>
    <scope>NUCLEOTIDE SEQUENCE [LARGE SCALE GENOMIC DNA]</scope>
    <source>
        <strain evidence="2 3">GW210010_S58</strain>
    </source>
</reference>
<dbReference type="CDD" id="cd13578">
    <property type="entry name" value="PBP2_Bug27"/>
    <property type="match status" value="1"/>
</dbReference>